<dbReference type="InterPro" id="IPR018487">
    <property type="entry name" value="Hemopexin-like_repeat"/>
</dbReference>
<gene>
    <name evidence="2" type="primary">mmp11_0</name>
    <name evidence="2" type="ORF">EYF80_037371</name>
</gene>
<dbReference type="InterPro" id="IPR036375">
    <property type="entry name" value="Hemopexin-like_dom_sf"/>
</dbReference>
<evidence type="ECO:0000313" key="3">
    <source>
        <dbReference type="Proteomes" id="UP000314294"/>
    </source>
</evidence>
<proteinExistence type="predicted"/>
<organism evidence="2 3">
    <name type="scientific">Liparis tanakae</name>
    <name type="common">Tanaka's snailfish</name>
    <dbReference type="NCBI Taxonomy" id="230148"/>
    <lineage>
        <taxon>Eukaryota</taxon>
        <taxon>Metazoa</taxon>
        <taxon>Chordata</taxon>
        <taxon>Craniata</taxon>
        <taxon>Vertebrata</taxon>
        <taxon>Euteleostomi</taxon>
        <taxon>Actinopterygii</taxon>
        <taxon>Neopterygii</taxon>
        <taxon>Teleostei</taxon>
        <taxon>Neoteleostei</taxon>
        <taxon>Acanthomorphata</taxon>
        <taxon>Eupercaria</taxon>
        <taxon>Perciformes</taxon>
        <taxon>Cottioidei</taxon>
        <taxon>Cottales</taxon>
        <taxon>Liparidae</taxon>
        <taxon>Liparis</taxon>
    </lineage>
</organism>
<keyword evidence="3" id="KW-1185">Reference proteome</keyword>
<dbReference type="Gene3D" id="2.110.10.10">
    <property type="entry name" value="Hemopexin-like domain"/>
    <property type="match status" value="2"/>
</dbReference>
<dbReference type="AlphaFoldDB" id="A0A4Z2GGQ6"/>
<evidence type="ECO:0000313" key="2">
    <source>
        <dbReference type="EMBL" id="TNN52411.1"/>
    </source>
</evidence>
<feature type="repeat" description="Hemopexin" evidence="1">
    <location>
        <begin position="15"/>
        <end position="63"/>
    </location>
</feature>
<dbReference type="SUPFAM" id="SSF50923">
    <property type="entry name" value="Hemopexin-like domain"/>
    <property type="match status" value="1"/>
</dbReference>
<dbReference type="PROSITE" id="PS51642">
    <property type="entry name" value="HEMOPEXIN_2"/>
    <property type="match status" value="2"/>
</dbReference>
<evidence type="ECO:0000256" key="1">
    <source>
        <dbReference type="PROSITE-ProRule" id="PRU01011"/>
    </source>
</evidence>
<dbReference type="Proteomes" id="UP000314294">
    <property type="component" value="Unassembled WGS sequence"/>
</dbReference>
<dbReference type="SMART" id="SM00120">
    <property type="entry name" value="HX"/>
    <property type="match status" value="2"/>
</dbReference>
<comment type="caution">
    <text evidence="2">The sequence shown here is derived from an EMBL/GenBank/DDBJ whole genome shotgun (WGS) entry which is preliminary data.</text>
</comment>
<accession>A0A4Z2GGQ6</accession>
<protein>
    <submittedName>
        <fullName evidence="2">Stromelysin-3</fullName>
    </submittedName>
</protein>
<dbReference type="EMBL" id="SRLO01000548">
    <property type="protein sequence ID" value="TNN52411.1"/>
    <property type="molecule type" value="Genomic_DNA"/>
</dbReference>
<feature type="repeat" description="Hemopexin" evidence="1">
    <location>
        <begin position="83"/>
        <end position="133"/>
    </location>
</feature>
<sequence>MNAVRSNPGVLLLQPDACQTDFDAVSVIRGELFFFKSGYVWRIRDGRLEAGYPALASHENYWVFDAEMQIKGPESIRSLGLSMSGIQAALRWGHDANFNTYFFKSGSYWRFSPRGRRVESAYPRSMQDWSGIPEDVDATFRDAYGTVGNTKTLIYVDR</sequence>
<reference evidence="2 3" key="1">
    <citation type="submission" date="2019-03" db="EMBL/GenBank/DDBJ databases">
        <title>First draft genome of Liparis tanakae, snailfish: a comprehensive survey of snailfish specific genes.</title>
        <authorList>
            <person name="Kim W."/>
            <person name="Song I."/>
            <person name="Jeong J.-H."/>
            <person name="Kim D."/>
            <person name="Kim S."/>
            <person name="Ryu S."/>
            <person name="Song J.Y."/>
            <person name="Lee S.K."/>
        </authorList>
    </citation>
    <scope>NUCLEOTIDE SEQUENCE [LARGE SCALE GENOMIC DNA]</scope>
    <source>
        <tissue evidence="2">Muscle</tissue>
    </source>
</reference>
<dbReference type="Pfam" id="PF00045">
    <property type="entry name" value="Hemopexin"/>
    <property type="match status" value="2"/>
</dbReference>
<name>A0A4Z2GGQ6_9TELE</name>
<dbReference type="OrthoDB" id="65569at2759"/>